<sequence>MELNITDNPDRKRFEAVVGDQTAFIEYIKTREKIYLTHTEVPQELSGKGIGKALVKGVLEEVKRLELELVPLCPFVALYIKRNPEWKALVMRGINID</sequence>
<dbReference type="EMBL" id="FOYQ01000002">
    <property type="protein sequence ID" value="SFR48175.1"/>
    <property type="molecule type" value="Genomic_DNA"/>
</dbReference>
<evidence type="ECO:0000313" key="3">
    <source>
        <dbReference type="Proteomes" id="UP000199534"/>
    </source>
</evidence>
<dbReference type="Pfam" id="PF14542">
    <property type="entry name" value="Acetyltransf_CG"/>
    <property type="match status" value="1"/>
</dbReference>
<reference evidence="2 3" key="1">
    <citation type="submission" date="2016-10" db="EMBL/GenBank/DDBJ databases">
        <authorList>
            <person name="de Groot N.N."/>
        </authorList>
    </citation>
    <scope>NUCLEOTIDE SEQUENCE [LARGE SCALE GENOMIC DNA]</scope>
    <source>
        <strain evidence="2 3">DSM 21019</strain>
    </source>
</reference>
<evidence type="ECO:0000259" key="1">
    <source>
        <dbReference type="PROSITE" id="PS51729"/>
    </source>
</evidence>
<evidence type="ECO:0000313" key="2">
    <source>
        <dbReference type="EMBL" id="SFR48175.1"/>
    </source>
</evidence>
<proteinExistence type="predicted"/>
<dbReference type="AlphaFoldDB" id="A0A1I6H146"/>
<dbReference type="OrthoDB" id="1120671at2"/>
<dbReference type="PROSITE" id="PS51729">
    <property type="entry name" value="GNAT_YJDJ"/>
    <property type="match status" value="1"/>
</dbReference>
<accession>A0A1I6H146</accession>
<dbReference type="InterPro" id="IPR045057">
    <property type="entry name" value="Gcn5-rel_NAT"/>
</dbReference>
<dbReference type="InterPro" id="IPR031165">
    <property type="entry name" value="GNAT_YJDJ"/>
</dbReference>
<name>A0A1I6H146_9FLAO</name>
<feature type="domain" description="N-acetyltransferase" evidence="1">
    <location>
        <begin position="6"/>
        <end position="91"/>
    </location>
</feature>
<keyword evidence="3" id="KW-1185">Reference proteome</keyword>
<dbReference type="STRING" id="400055.SAMN04490243_2040"/>
<dbReference type="PANTHER" id="PTHR31435:SF10">
    <property type="entry name" value="BSR4717 PROTEIN"/>
    <property type="match status" value="1"/>
</dbReference>
<dbReference type="Proteomes" id="UP000199534">
    <property type="component" value="Unassembled WGS sequence"/>
</dbReference>
<organism evidence="2 3">
    <name type="scientific">Robiginitalea myxolifaciens</name>
    <dbReference type="NCBI Taxonomy" id="400055"/>
    <lineage>
        <taxon>Bacteria</taxon>
        <taxon>Pseudomonadati</taxon>
        <taxon>Bacteroidota</taxon>
        <taxon>Flavobacteriia</taxon>
        <taxon>Flavobacteriales</taxon>
        <taxon>Flavobacteriaceae</taxon>
        <taxon>Robiginitalea</taxon>
    </lineage>
</organism>
<gene>
    <name evidence="2" type="ORF">SAMN04490243_2040</name>
</gene>
<protein>
    <recommendedName>
        <fullName evidence="1">N-acetyltransferase domain-containing protein</fullName>
    </recommendedName>
</protein>
<dbReference type="PANTHER" id="PTHR31435">
    <property type="entry name" value="PROTEIN NATD1"/>
    <property type="match status" value="1"/>
</dbReference>
<dbReference type="SUPFAM" id="SSF55729">
    <property type="entry name" value="Acyl-CoA N-acyltransferases (Nat)"/>
    <property type="match status" value="1"/>
</dbReference>
<dbReference type="InterPro" id="IPR016181">
    <property type="entry name" value="Acyl_CoA_acyltransferase"/>
</dbReference>
<dbReference type="RefSeq" id="WP_092982490.1">
    <property type="nucleotide sequence ID" value="NZ_FOYQ01000002.1"/>
</dbReference>
<dbReference type="Gene3D" id="3.40.630.30">
    <property type="match status" value="1"/>
</dbReference>